<dbReference type="GO" id="GO:0055038">
    <property type="term" value="C:recycling endosome membrane"/>
    <property type="evidence" value="ECO:0007669"/>
    <property type="project" value="UniProtKB-SubCell"/>
</dbReference>
<keyword evidence="6" id="KW-0597">Phosphoprotein</keyword>
<dbReference type="GO" id="GO:0005743">
    <property type="term" value="C:mitochondrial inner membrane"/>
    <property type="evidence" value="ECO:0007669"/>
    <property type="project" value="TreeGrafter"/>
</dbReference>
<name>A0A8D3DY24_SCOMX</name>
<evidence type="ECO:0000313" key="33">
    <source>
        <dbReference type="Proteomes" id="UP000694558"/>
    </source>
</evidence>
<dbReference type="GeneTree" id="ENSGT00940000157564"/>
<comment type="catalytic activity">
    <reaction evidence="23">
        <text>glycochenodeoxycholate(in) + ATP + H2O = glycochenodeoxycholate(out) + ADP + phosphate + H(+)</text>
        <dbReference type="Rhea" id="RHEA:50060"/>
        <dbReference type="ChEBI" id="CHEBI:15377"/>
        <dbReference type="ChEBI" id="CHEBI:15378"/>
        <dbReference type="ChEBI" id="CHEBI:30616"/>
        <dbReference type="ChEBI" id="CHEBI:36252"/>
        <dbReference type="ChEBI" id="CHEBI:43474"/>
        <dbReference type="ChEBI" id="CHEBI:456216"/>
    </reaction>
    <physiologicalReaction direction="left-to-right" evidence="23">
        <dbReference type="Rhea" id="RHEA:50061"/>
    </physiologicalReaction>
</comment>
<sequence>MSCVSPRLGFSNRAQGNADQAAIRVGFFQLFRFATCRQVLMMAVGSVCAVLHGSAQPLMLLVFGLLTDTFIEYDIELNELSDGRKECVNNTIQWKRNYTASHMTLGPLRKEVRGQGPDQSLNSFTQISLWVTAAARQIQIIRKMYFSKVMRMEIGWFDCTSVGELNTRMSDDINKINDAIADQVAIFLQRFTTFVCGFCIGFVKGWKLTLVIVAASPLIGIGAGLMALFVAKLTGMELQAYAKAGAVADEVLSSIRTVAAFGGEIKEVQRYDRNLISAQRWGIRKGLIMGFFTGYMWLIIFLCYGLAFWYGSSLVVDTEEYTPGTLLQVFFGVLIAAMNLGQASPCLEAFASGRGAATIIFETIDREPEIDCLSESGYKLDRVKGDIEFHNVTFYYPSRPEVKTLDQLSVAVKSGETTAFVGPSGAGKSTAIQLFQRFYDPKEGMVTLDGHDIRGLNIQWLRSLIGIVEQEPVLFATTIAENIRYGRPGVSMEDIITAAKEANAYNFIMDLPQKFDTLVGEGGGQMSGGQKQRIAIARALVRNPRILLLDMATSALDNESEATVQEALDKVGMGRTTISIAHRLSTIKNADVIVGFEHGRAVERGKHNELLERKGVYFTLVTLQSQGDKALNEKARQRGSSVSQASHHGHKEANGSDRIIFPASFRSSIRQRSRSQLSNLIPESSVAIVGELGPRAYAVSQADKSEEEEEVVEPAPVARILKYNIPEWPYMLFGTVGAAINGGVNPVYSLLFSQILATFSLTDPEVQKKEINGICLFFVMVGVVSFFTQMLQGYAFSKSGELLTRRLRRLGFHAMLGQEIGWFDDHRNSPGALTTRLATDASQVQGATGSQIGMIVNSLTNIGVAVLMSFYFSWKLTMLILCFLPFIALSGGFQAKMLTGFAKQDKQAMEAAGRISGEALNNIRTIAGLGKERTFVDMYEAQLDAPFQAALKKANVYGACYGFAQCVVFLTNSASYRFGGYLVRQEGLHFSLVFRVISAIVTSGTALGRASSYTPDYAKAKISAARFFQLLDRLPQISVYSDKGDKWDNFQGNLEFIDCKFTYPTRPDIQVLNGLNVSVKPGQTLAFVGSSGCGKSTSVQLLERFYDPDHGRVLIDGHDSTRVNVPFLRSKIGIVSQEPILFDCSIGENIKYGDNSREISMNEVISAAKKAQLHSFVMALPEKYDTNVGAQGSQLSRGQKQRIAIARAIIRDPKILLLDEATSALDTESEKIVQEALDKAREGRTCIVIAHRLSTIQNSDIIAVMSRGFVVEKGTHDQLMARKGAYYKLVTTGAPIS</sequence>
<evidence type="ECO:0000256" key="3">
    <source>
        <dbReference type="ARBA" id="ARBA00007577"/>
    </source>
</evidence>
<dbReference type="CDD" id="cd03249">
    <property type="entry name" value="ABC_MTABC3_MDL1_MDL2"/>
    <property type="match status" value="2"/>
</dbReference>
<comment type="catalytic activity">
    <reaction evidence="24">
        <text>tauroursodeoxycholate(in) + ATP + H2O = tauroursodeoxycholate(out) + ADP + phosphate + H(+)</text>
        <dbReference type="Rhea" id="RHEA:50072"/>
        <dbReference type="ChEBI" id="CHEBI:15377"/>
        <dbReference type="ChEBI" id="CHEBI:15378"/>
        <dbReference type="ChEBI" id="CHEBI:30616"/>
        <dbReference type="ChEBI" id="CHEBI:43474"/>
        <dbReference type="ChEBI" id="CHEBI:132028"/>
        <dbReference type="ChEBI" id="CHEBI:456216"/>
    </reaction>
    <physiologicalReaction direction="left-to-right" evidence="24">
        <dbReference type="Rhea" id="RHEA:50073"/>
    </physiologicalReaction>
</comment>
<feature type="transmembrane region" description="Helical" evidence="29">
    <location>
        <begin position="728"/>
        <end position="751"/>
    </location>
</feature>
<feature type="transmembrane region" description="Helical" evidence="29">
    <location>
        <begin position="771"/>
        <end position="796"/>
    </location>
</feature>
<feature type="domain" description="ABC transmembrane type-1" evidence="31">
    <location>
        <begin position="732"/>
        <end position="1019"/>
    </location>
</feature>
<dbReference type="InterPro" id="IPR003593">
    <property type="entry name" value="AAA+_ATPase"/>
</dbReference>
<comment type="similarity">
    <text evidence="3">Belongs to the ABC transporter superfamily. ABCB family. Multidrug resistance exporter (TC 3.A.1.201) subfamily.</text>
</comment>
<dbReference type="GO" id="GO:0015421">
    <property type="term" value="F:ABC-type oligopeptide transporter activity"/>
    <property type="evidence" value="ECO:0007669"/>
    <property type="project" value="TreeGrafter"/>
</dbReference>
<evidence type="ECO:0000256" key="24">
    <source>
        <dbReference type="ARBA" id="ARBA00049271"/>
    </source>
</evidence>
<dbReference type="GO" id="GO:0016887">
    <property type="term" value="F:ATP hydrolysis activity"/>
    <property type="evidence" value="ECO:0007669"/>
    <property type="project" value="InterPro"/>
</dbReference>
<dbReference type="InterPro" id="IPR003439">
    <property type="entry name" value="ABC_transporter-like_ATP-bd"/>
</dbReference>
<feature type="region of interest" description="Disordered" evidence="28">
    <location>
        <begin position="629"/>
        <end position="654"/>
    </location>
</feature>
<evidence type="ECO:0000256" key="5">
    <source>
        <dbReference type="ARBA" id="ARBA00022475"/>
    </source>
</evidence>
<feature type="transmembrane region" description="Helical" evidence="29">
    <location>
        <begin position="287"/>
        <end position="309"/>
    </location>
</feature>
<evidence type="ECO:0000256" key="27">
    <source>
        <dbReference type="ARBA" id="ARBA00049709"/>
    </source>
</evidence>
<dbReference type="SMART" id="SM00382">
    <property type="entry name" value="AAA"/>
    <property type="match status" value="2"/>
</dbReference>
<evidence type="ECO:0000256" key="14">
    <source>
        <dbReference type="ARBA" id="ARBA00022989"/>
    </source>
</evidence>
<dbReference type="Gene3D" id="1.20.1560.10">
    <property type="entry name" value="ABC transporter type 1, transmembrane domain"/>
    <property type="match status" value="1"/>
</dbReference>
<dbReference type="CDD" id="cd18578">
    <property type="entry name" value="ABC_6TM_Pgp_ABCB1_D2_like"/>
    <property type="match status" value="1"/>
</dbReference>
<dbReference type="InterPro" id="IPR011527">
    <property type="entry name" value="ABC1_TM_dom"/>
</dbReference>
<comment type="catalytic activity">
    <reaction evidence="21">
        <text>glycoursodeoxycholate(in) + ATP + H2O = glycoursodeoxycholate(out) + ADP + phosphate + H(+)</text>
        <dbReference type="Rhea" id="RHEA:50068"/>
        <dbReference type="ChEBI" id="CHEBI:15377"/>
        <dbReference type="ChEBI" id="CHEBI:15378"/>
        <dbReference type="ChEBI" id="CHEBI:30616"/>
        <dbReference type="ChEBI" id="CHEBI:43474"/>
        <dbReference type="ChEBI" id="CHEBI:132030"/>
        <dbReference type="ChEBI" id="CHEBI:456216"/>
    </reaction>
    <physiologicalReaction direction="left-to-right" evidence="21">
        <dbReference type="Rhea" id="RHEA:50069"/>
    </physiologicalReaction>
</comment>
<feature type="transmembrane region" description="Helical" evidence="29">
    <location>
        <begin position="209"/>
        <end position="231"/>
    </location>
</feature>
<keyword evidence="12" id="KW-0832">Ubl conjugation</keyword>
<keyword evidence="16" id="KW-0325">Glycoprotein</keyword>
<dbReference type="Pfam" id="PF00005">
    <property type="entry name" value="ABC_tran"/>
    <property type="match status" value="2"/>
</dbReference>
<keyword evidence="14 29" id="KW-1133">Transmembrane helix</keyword>
<evidence type="ECO:0000256" key="2">
    <source>
        <dbReference type="ARBA" id="ARBA00004424"/>
    </source>
</evidence>
<dbReference type="SUPFAM" id="SSF90123">
    <property type="entry name" value="ABC transporter transmembrane region"/>
    <property type="match status" value="2"/>
</dbReference>
<evidence type="ECO:0000256" key="13">
    <source>
        <dbReference type="ARBA" id="ARBA00022967"/>
    </source>
</evidence>
<evidence type="ECO:0000313" key="32">
    <source>
        <dbReference type="Ensembl" id="ENSSMAP00000064433.1"/>
    </source>
</evidence>
<dbReference type="GO" id="GO:0005524">
    <property type="term" value="F:ATP binding"/>
    <property type="evidence" value="ECO:0007669"/>
    <property type="project" value="UniProtKB-KW"/>
</dbReference>
<evidence type="ECO:0000256" key="19">
    <source>
        <dbReference type="ARBA" id="ARBA00047763"/>
    </source>
</evidence>
<proteinExistence type="inferred from homology"/>
<keyword evidence="5" id="KW-1003">Cell membrane</keyword>
<evidence type="ECO:0000256" key="10">
    <source>
        <dbReference type="ARBA" id="ARBA00022753"/>
    </source>
</evidence>
<evidence type="ECO:0000256" key="7">
    <source>
        <dbReference type="ARBA" id="ARBA00022692"/>
    </source>
</evidence>
<dbReference type="Proteomes" id="UP000694558">
    <property type="component" value="Chromosome 1"/>
</dbReference>
<evidence type="ECO:0000256" key="22">
    <source>
        <dbReference type="ARBA" id="ARBA00048732"/>
    </source>
</evidence>
<dbReference type="InterPro" id="IPR039421">
    <property type="entry name" value="Type_1_exporter"/>
</dbReference>
<keyword evidence="7 29" id="KW-0812">Transmembrane</keyword>
<evidence type="ECO:0000256" key="18">
    <source>
        <dbReference type="ARBA" id="ARBA00047495"/>
    </source>
</evidence>
<keyword evidence="13" id="KW-1278">Translocase</keyword>
<evidence type="ECO:0000256" key="9">
    <source>
        <dbReference type="ARBA" id="ARBA00022741"/>
    </source>
</evidence>
<evidence type="ECO:0000259" key="31">
    <source>
        <dbReference type="PROSITE" id="PS50929"/>
    </source>
</evidence>
<dbReference type="CDD" id="cd18577">
    <property type="entry name" value="ABC_6TM_Pgp_ABCB1_D1_like"/>
    <property type="match status" value="1"/>
</dbReference>
<comment type="catalytic activity">
    <reaction evidence="19">
        <text>glycocholate(in) + ATP + H2O = glycocholate(out) + ADP + phosphate + H(+)</text>
        <dbReference type="Rhea" id="RHEA:50056"/>
        <dbReference type="ChEBI" id="CHEBI:15377"/>
        <dbReference type="ChEBI" id="CHEBI:15378"/>
        <dbReference type="ChEBI" id="CHEBI:29746"/>
        <dbReference type="ChEBI" id="CHEBI:30616"/>
        <dbReference type="ChEBI" id="CHEBI:43474"/>
        <dbReference type="ChEBI" id="CHEBI:456216"/>
    </reaction>
    <physiologicalReaction direction="left-to-right" evidence="19">
        <dbReference type="Rhea" id="RHEA:50057"/>
    </physiologicalReaction>
</comment>
<comment type="subcellular location">
    <subcellularLocation>
        <location evidence="2">Apical cell membrane</location>
        <topology evidence="2">Multi-pass membrane protein</topology>
    </subcellularLocation>
    <subcellularLocation>
        <location evidence="1">Recycling endosome membrane</location>
        <topology evidence="1">Multi-pass membrane protein</topology>
    </subcellularLocation>
</comment>
<evidence type="ECO:0000256" key="28">
    <source>
        <dbReference type="SAM" id="MobiDB-lite"/>
    </source>
</evidence>
<evidence type="ECO:0000259" key="30">
    <source>
        <dbReference type="PROSITE" id="PS50893"/>
    </source>
</evidence>
<evidence type="ECO:0000256" key="17">
    <source>
        <dbReference type="ARBA" id="ARBA00023630"/>
    </source>
</evidence>
<organism evidence="32 33">
    <name type="scientific">Scophthalmus maximus</name>
    <name type="common">Turbot</name>
    <name type="synonym">Psetta maxima</name>
    <dbReference type="NCBI Taxonomy" id="52904"/>
    <lineage>
        <taxon>Eukaryota</taxon>
        <taxon>Metazoa</taxon>
        <taxon>Chordata</taxon>
        <taxon>Craniata</taxon>
        <taxon>Vertebrata</taxon>
        <taxon>Euteleostomi</taxon>
        <taxon>Actinopterygii</taxon>
        <taxon>Neopterygii</taxon>
        <taxon>Teleostei</taxon>
        <taxon>Neoteleostei</taxon>
        <taxon>Acanthomorphata</taxon>
        <taxon>Carangaria</taxon>
        <taxon>Pleuronectiformes</taxon>
        <taxon>Pleuronectoidei</taxon>
        <taxon>Scophthalmidae</taxon>
        <taxon>Scophthalmus</taxon>
    </lineage>
</organism>
<dbReference type="GO" id="GO:0015722">
    <property type="term" value="P:canalicular bile acid transport"/>
    <property type="evidence" value="ECO:0007669"/>
    <property type="project" value="UniProtKB-ARBA"/>
</dbReference>
<dbReference type="InterPro" id="IPR017871">
    <property type="entry name" value="ABC_transporter-like_CS"/>
</dbReference>
<evidence type="ECO:0000256" key="12">
    <source>
        <dbReference type="ARBA" id="ARBA00022843"/>
    </source>
</evidence>
<keyword evidence="15 29" id="KW-0472">Membrane</keyword>
<comment type="function">
    <text evidence="26">Catalyzes the transport of the major hydrophobic bile salts, such as taurine and glycine-conjugated cholic acid across the canalicular membrane of hepatocytes in an ATP-dependent manner, therefore participates in hepatic bile acid homeostasis and consequently to lipid homeostasis through regulation of biliary lipid secretion in a bile salts dependent manner. Transports taurine-conjugated bile salts more rapidly than glycine-conjugated bile salts. Also transports non-bile acid compounds, such as pravastatin and fexofenadine in an ATP-dependent manner and may be involved in their biliary excretion.</text>
</comment>
<reference evidence="32" key="1">
    <citation type="submission" date="2023-05" db="EMBL/GenBank/DDBJ databases">
        <title>High-quality long-read genome of Scophthalmus maximus.</title>
        <authorList>
            <person name="Lien S."/>
            <person name="Martinez P."/>
        </authorList>
    </citation>
    <scope>NUCLEOTIDE SEQUENCE [LARGE SCALE GENOMIC DNA]</scope>
</reference>
<dbReference type="GO" id="GO:0090374">
    <property type="term" value="P:oligopeptide export from mitochondrion"/>
    <property type="evidence" value="ECO:0007669"/>
    <property type="project" value="TreeGrafter"/>
</dbReference>
<dbReference type="InterPro" id="IPR027417">
    <property type="entry name" value="P-loop_NTPase"/>
</dbReference>
<feature type="domain" description="ABC transporter" evidence="30">
    <location>
        <begin position="1054"/>
        <end position="1292"/>
    </location>
</feature>
<dbReference type="SUPFAM" id="SSF52540">
    <property type="entry name" value="P-loop containing nucleoside triphosphate hydrolases"/>
    <property type="match status" value="2"/>
</dbReference>
<dbReference type="PANTHER" id="PTHR43394:SF23">
    <property type="entry name" value="ATP-BINDING CASSETTE SUBFAMILY B MEMBER 11, GENE 2"/>
    <property type="match status" value="1"/>
</dbReference>
<dbReference type="Gene3D" id="3.40.50.300">
    <property type="entry name" value="P-loop containing nucleotide triphosphate hydrolases"/>
    <property type="match status" value="2"/>
</dbReference>
<dbReference type="Ensembl" id="ENSSMAT00000082559.1">
    <property type="protein sequence ID" value="ENSSMAP00000064433.1"/>
    <property type="gene ID" value="ENSSMAG00000000683.2"/>
</dbReference>
<feature type="domain" description="ABC transmembrane type-1" evidence="31">
    <location>
        <begin position="123"/>
        <end position="352"/>
    </location>
</feature>
<evidence type="ECO:0000256" key="8">
    <source>
        <dbReference type="ARBA" id="ARBA00022737"/>
    </source>
</evidence>
<evidence type="ECO:0000256" key="11">
    <source>
        <dbReference type="ARBA" id="ARBA00022840"/>
    </source>
</evidence>
<keyword evidence="9" id="KW-0547">Nucleotide-binding</keyword>
<dbReference type="FunFam" id="1.20.1560.10:FF:000051">
    <property type="entry name" value="ATP-binding cassette subfamily B member 11"/>
    <property type="match status" value="1"/>
</dbReference>
<evidence type="ECO:0000256" key="23">
    <source>
        <dbReference type="ARBA" id="ARBA00049216"/>
    </source>
</evidence>
<dbReference type="GO" id="GO:0015125">
    <property type="term" value="F:bile acid transmembrane transporter activity"/>
    <property type="evidence" value="ECO:0007669"/>
    <property type="project" value="UniProtKB-ARBA"/>
</dbReference>
<dbReference type="PROSITE" id="PS50893">
    <property type="entry name" value="ABC_TRANSPORTER_2"/>
    <property type="match status" value="2"/>
</dbReference>
<evidence type="ECO:0000256" key="25">
    <source>
        <dbReference type="ARBA" id="ARBA00049525"/>
    </source>
</evidence>
<dbReference type="PROSITE" id="PS50929">
    <property type="entry name" value="ABC_TM1F"/>
    <property type="match status" value="2"/>
</dbReference>
<dbReference type="FunFam" id="3.40.50.300:FF:000479">
    <property type="entry name" value="Multidrug resistance protein 1A"/>
    <property type="match status" value="2"/>
</dbReference>
<evidence type="ECO:0000256" key="6">
    <source>
        <dbReference type="ARBA" id="ARBA00022553"/>
    </source>
</evidence>
<comment type="catalytic activity">
    <reaction evidence="25">
        <text>taurochenodeoxycholate(in) + ATP + H2O = taurochenodeoxycholate(out) + ADP + phosphate + H(+)</text>
        <dbReference type="Rhea" id="RHEA:50064"/>
        <dbReference type="ChEBI" id="CHEBI:9407"/>
        <dbReference type="ChEBI" id="CHEBI:15377"/>
        <dbReference type="ChEBI" id="CHEBI:15378"/>
        <dbReference type="ChEBI" id="CHEBI:30616"/>
        <dbReference type="ChEBI" id="CHEBI:43474"/>
        <dbReference type="ChEBI" id="CHEBI:456216"/>
    </reaction>
    <physiologicalReaction direction="left-to-right" evidence="25">
        <dbReference type="Rhea" id="RHEA:50065"/>
    </physiologicalReaction>
</comment>
<gene>
    <name evidence="32" type="primary">LOC118310594</name>
</gene>
<evidence type="ECO:0000256" key="20">
    <source>
        <dbReference type="ARBA" id="ARBA00047914"/>
    </source>
</evidence>
<evidence type="ECO:0000256" key="21">
    <source>
        <dbReference type="ARBA" id="ARBA00048306"/>
    </source>
</evidence>
<evidence type="ECO:0000256" key="29">
    <source>
        <dbReference type="SAM" id="Phobius"/>
    </source>
</evidence>
<evidence type="ECO:0000256" key="16">
    <source>
        <dbReference type="ARBA" id="ARBA00023180"/>
    </source>
</evidence>
<dbReference type="PROSITE" id="PS00211">
    <property type="entry name" value="ABC_TRANSPORTER_1"/>
    <property type="match status" value="1"/>
</dbReference>
<evidence type="ECO:0000256" key="26">
    <source>
        <dbReference type="ARBA" id="ARBA00049631"/>
    </source>
</evidence>
<feature type="domain" description="ABC transporter" evidence="30">
    <location>
        <begin position="387"/>
        <end position="623"/>
    </location>
</feature>
<keyword evidence="4" id="KW-0813">Transport</keyword>
<keyword evidence="8" id="KW-0677">Repeat</keyword>
<feature type="transmembrane region" description="Helical" evidence="29">
    <location>
        <begin position="852"/>
        <end position="872"/>
    </location>
</feature>
<comment type="catalytic activity">
    <reaction evidence="22">
        <text>cholate(in) + ATP + H2O = cholate(out) + ADP + phosphate + H(+)</text>
        <dbReference type="Rhea" id="RHEA:50048"/>
        <dbReference type="ChEBI" id="CHEBI:15377"/>
        <dbReference type="ChEBI" id="CHEBI:15378"/>
        <dbReference type="ChEBI" id="CHEBI:29747"/>
        <dbReference type="ChEBI" id="CHEBI:30616"/>
        <dbReference type="ChEBI" id="CHEBI:43474"/>
        <dbReference type="ChEBI" id="CHEBI:456216"/>
    </reaction>
    <physiologicalReaction direction="left-to-right" evidence="22">
        <dbReference type="Rhea" id="RHEA:50049"/>
    </physiologicalReaction>
</comment>
<reference evidence="32" key="2">
    <citation type="submission" date="2025-08" db="UniProtKB">
        <authorList>
            <consortium name="Ensembl"/>
        </authorList>
    </citation>
    <scope>IDENTIFICATION</scope>
</reference>
<dbReference type="PANTHER" id="PTHR43394">
    <property type="entry name" value="ATP-DEPENDENT PERMEASE MDL1, MITOCHONDRIAL"/>
    <property type="match status" value="1"/>
</dbReference>
<accession>A0A8D3DY24</accession>
<evidence type="ECO:0000256" key="4">
    <source>
        <dbReference type="ARBA" id="ARBA00022448"/>
    </source>
</evidence>
<dbReference type="InterPro" id="IPR036640">
    <property type="entry name" value="ABC1_TM_sf"/>
</dbReference>
<dbReference type="GO" id="GO:0016324">
    <property type="term" value="C:apical plasma membrane"/>
    <property type="evidence" value="ECO:0007669"/>
    <property type="project" value="UniProtKB-SubCell"/>
</dbReference>
<feature type="transmembrane region" description="Helical" evidence="29">
    <location>
        <begin position="878"/>
        <end position="899"/>
    </location>
</feature>
<comment type="catalytic activity">
    <reaction evidence="20">
        <text>pravastatin(in) + ATP + H2O = pravastatin(out) + ADP + phosphate + H(+)</text>
        <dbReference type="Rhea" id="RHEA:63908"/>
        <dbReference type="ChEBI" id="CHEBI:15377"/>
        <dbReference type="ChEBI" id="CHEBI:15378"/>
        <dbReference type="ChEBI" id="CHEBI:30616"/>
        <dbReference type="ChEBI" id="CHEBI:43474"/>
        <dbReference type="ChEBI" id="CHEBI:63660"/>
        <dbReference type="ChEBI" id="CHEBI:456216"/>
    </reaction>
    <physiologicalReaction direction="left-to-right" evidence="20">
        <dbReference type="Rhea" id="RHEA:63909"/>
    </physiologicalReaction>
</comment>
<protein>
    <recommendedName>
        <fullName evidence="17">Bile salt export pump</fullName>
    </recommendedName>
</protein>
<keyword evidence="11" id="KW-0067">ATP-binding</keyword>
<comment type="subunit">
    <text evidence="27">Interacts with HAX1. Interacts with the adapter protein complex 2 (AP-2) throught AP2A2 or AP2A1; this interaction regulates cell membrane expression of ABCB11 through its internalization in a clathrin-dependent manner and its subsequent degradation.</text>
</comment>
<dbReference type="FunFam" id="1.20.1560.10:FF:000018">
    <property type="entry name" value="ATP-binding cassette subfamily B member 11"/>
    <property type="match status" value="1"/>
</dbReference>
<evidence type="ECO:0000256" key="1">
    <source>
        <dbReference type="ARBA" id="ARBA00004195"/>
    </source>
</evidence>
<dbReference type="FunFam" id="1.20.1560.10:FF:000046">
    <property type="entry name" value="ATP-binding cassette subfamily B member 11"/>
    <property type="match status" value="1"/>
</dbReference>
<dbReference type="Pfam" id="PF00664">
    <property type="entry name" value="ABC_membrane"/>
    <property type="match status" value="2"/>
</dbReference>
<comment type="catalytic activity">
    <reaction evidence="18">
        <text>taurocholate(in) + ATP + H2O = taurocholate(out) + ADP + phosphate + H(+)</text>
        <dbReference type="Rhea" id="RHEA:50052"/>
        <dbReference type="ChEBI" id="CHEBI:15377"/>
        <dbReference type="ChEBI" id="CHEBI:15378"/>
        <dbReference type="ChEBI" id="CHEBI:30616"/>
        <dbReference type="ChEBI" id="CHEBI:36257"/>
        <dbReference type="ChEBI" id="CHEBI:43474"/>
        <dbReference type="ChEBI" id="CHEBI:456216"/>
    </reaction>
    <physiologicalReaction direction="left-to-right" evidence="18">
        <dbReference type="Rhea" id="RHEA:50053"/>
    </physiologicalReaction>
</comment>
<keyword evidence="10" id="KW-0967">Endosome</keyword>
<evidence type="ECO:0000256" key="15">
    <source>
        <dbReference type="ARBA" id="ARBA00023136"/>
    </source>
</evidence>